<organism evidence="1 2">
    <name type="scientific">Paradevosia tibetensis</name>
    <dbReference type="NCBI Taxonomy" id="1447062"/>
    <lineage>
        <taxon>Bacteria</taxon>
        <taxon>Pseudomonadati</taxon>
        <taxon>Pseudomonadota</taxon>
        <taxon>Alphaproteobacteria</taxon>
        <taxon>Hyphomicrobiales</taxon>
        <taxon>Devosiaceae</taxon>
        <taxon>Paradevosia</taxon>
    </lineage>
</organism>
<evidence type="ECO:0000313" key="2">
    <source>
        <dbReference type="Proteomes" id="UP000321062"/>
    </source>
</evidence>
<sequence length="340" mass="37400">MQAKGVRAQYLDLLKTLLVVGMVLAHVIQLIGIRVRPIPFSNGFSDFINLVTFSGFMLAFGIGVGLSRGAARPLSARSKPVWMMLAASYVSAFAFVLLVDRRPLSPELLVDLLSLRVLYGWSEFLASFFVLYLLLVVARPALVAIAGKWWLLTVAIALCFASTFVTTSVNVPLSATIVANTNYANFPLLAYLPWFLFGIRLGQEGGRLRWWYWPVALVATGYFYWQTAQAGGFPSRFPPSIAWVIGPAAFLLAYVALSQAIAHFALPAVILTPGRHVLMYLVLSNFIIFAARNRFGQPIHQFWQAALVAIAILLAITVFALAYEAWGRRGRAEVLVGQAG</sequence>
<dbReference type="EMBL" id="CP041690">
    <property type="protein sequence ID" value="QEE21375.1"/>
    <property type="molecule type" value="Genomic_DNA"/>
</dbReference>
<gene>
    <name evidence="1" type="ORF">FNA67_14785</name>
</gene>
<reference evidence="1 2" key="1">
    <citation type="journal article" date="2015" name="Int. J. Syst. Evol. Microbiol.">
        <title>Youhaiella tibetensis gen. nov., sp. nov., isolated from subsurface sediment.</title>
        <authorList>
            <person name="Wang Y.X."/>
            <person name="Huang F.Q."/>
            <person name="Nogi Y."/>
            <person name="Pang S.J."/>
            <person name="Wang P.K."/>
            <person name="Lv J."/>
        </authorList>
    </citation>
    <scope>NUCLEOTIDE SEQUENCE [LARGE SCALE GENOMIC DNA]</scope>
    <source>
        <strain evidence="2">fig4</strain>
    </source>
</reference>
<dbReference type="KEGG" id="yti:FNA67_14785"/>
<accession>A0A5B9DQZ5</accession>
<dbReference type="Proteomes" id="UP000321062">
    <property type="component" value="Chromosome"/>
</dbReference>
<evidence type="ECO:0000313" key="1">
    <source>
        <dbReference type="EMBL" id="QEE21375.1"/>
    </source>
</evidence>
<dbReference type="AlphaFoldDB" id="A0A5B9DQZ5"/>
<keyword evidence="2" id="KW-1185">Reference proteome</keyword>
<name>A0A5B9DQZ5_9HYPH</name>
<protein>
    <submittedName>
        <fullName evidence="1">Uncharacterized protein</fullName>
    </submittedName>
</protein>
<dbReference type="OrthoDB" id="2533487at2"/>
<dbReference type="RefSeq" id="WP_147656598.1">
    <property type="nucleotide sequence ID" value="NZ_BMFM01000001.1"/>
</dbReference>
<proteinExistence type="predicted"/>